<gene>
    <name evidence="2" type="ORF">TRIATDRAFT_87959</name>
</gene>
<protein>
    <recommendedName>
        <fullName evidence="1">DSBA-like thioredoxin domain-containing protein</fullName>
    </recommendedName>
</protein>
<dbReference type="OrthoDB" id="1930760at2759"/>
<accession>G9NVX4</accession>
<dbReference type="AlphaFoldDB" id="G9NVX4"/>
<dbReference type="Pfam" id="PF01323">
    <property type="entry name" value="DSBA"/>
    <property type="match status" value="1"/>
</dbReference>
<dbReference type="Proteomes" id="UP000005426">
    <property type="component" value="Unassembled WGS sequence"/>
</dbReference>
<dbReference type="CDD" id="cd03024">
    <property type="entry name" value="DsbA_FrnE"/>
    <property type="match status" value="1"/>
</dbReference>
<dbReference type="KEGG" id="tatv:25786108"/>
<dbReference type="eggNOG" id="ENOG502SHVE">
    <property type="taxonomic scope" value="Eukaryota"/>
</dbReference>
<keyword evidence="3" id="KW-1185">Reference proteome</keyword>
<evidence type="ECO:0000259" key="1">
    <source>
        <dbReference type="Pfam" id="PF01323"/>
    </source>
</evidence>
<evidence type="ECO:0000313" key="3">
    <source>
        <dbReference type="Proteomes" id="UP000005426"/>
    </source>
</evidence>
<dbReference type="InterPro" id="IPR001853">
    <property type="entry name" value="DSBA-like_thioredoxin_dom"/>
</dbReference>
<name>G9NVX4_HYPAI</name>
<dbReference type="GeneID" id="25786108"/>
<proteinExistence type="predicted"/>
<comment type="caution">
    <text evidence="2">The sequence shown here is derived from an EMBL/GenBank/DDBJ whole genome shotgun (WGS) entry which is preliminary data.</text>
</comment>
<feature type="domain" description="DSBA-like thioredoxin" evidence="1">
    <location>
        <begin position="6"/>
        <end position="217"/>
    </location>
</feature>
<dbReference type="PANTHER" id="PTHR13887">
    <property type="entry name" value="GLUTATHIONE S-TRANSFERASE KAPPA"/>
    <property type="match status" value="1"/>
</dbReference>
<reference evidence="2 3" key="1">
    <citation type="journal article" date="2011" name="Genome Biol.">
        <title>Comparative genome sequence analysis underscores mycoparasitism as the ancestral life style of Trichoderma.</title>
        <authorList>
            <person name="Kubicek C.P."/>
            <person name="Herrera-Estrella A."/>
            <person name="Seidl-Seiboth V."/>
            <person name="Martinez D.A."/>
            <person name="Druzhinina I.S."/>
            <person name="Thon M."/>
            <person name="Zeilinger S."/>
            <person name="Casas-Flores S."/>
            <person name="Horwitz B.A."/>
            <person name="Mukherjee P.K."/>
            <person name="Mukherjee M."/>
            <person name="Kredics L."/>
            <person name="Alcaraz L.D."/>
            <person name="Aerts A."/>
            <person name="Antal Z."/>
            <person name="Atanasova L."/>
            <person name="Cervantes-Badillo M.G."/>
            <person name="Challacombe J."/>
            <person name="Chertkov O."/>
            <person name="McCluskey K."/>
            <person name="Coulpier F."/>
            <person name="Deshpande N."/>
            <person name="von Doehren H."/>
            <person name="Ebbole D.J."/>
            <person name="Esquivel-Naranjo E.U."/>
            <person name="Fekete E."/>
            <person name="Flipphi M."/>
            <person name="Glaser F."/>
            <person name="Gomez-Rodriguez E.Y."/>
            <person name="Gruber S."/>
            <person name="Han C."/>
            <person name="Henrissat B."/>
            <person name="Hermosa R."/>
            <person name="Hernandez-Onate M."/>
            <person name="Karaffa L."/>
            <person name="Kosti I."/>
            <person name="Le Crom S."/>
            <person name="Lindquist E."/>
            <person name="Lucas S."/>
            <person name="Luebeck M."/>
            <person name="Luebeck P.S."/>
            <person name="Margeot A."/>
            <person name="Metz B."/>
            <person name="Misra M."/>
            <person name="Nevalainen H."/>
            <person name="Omann M."/>
            <person name="Packer N."/>
            <person name="Perrone G."/>
            <person name="Uresti-Rivera E.E."/>
            <person name="Salamov A."/>
            <person name="Schmoll M."/>
            <person name="Seiboth B."/>
            <person name="Shapiro H."/>
            <person name="Sukno S."/>
            <person name="Tamayo-Ramos J.A."/>
            <person name="Tisch D."/>
            <person name="Wiest A."/>
            <person name="Wilkinson H.H."/>
            <person name="Zhang M."/>
            <person name="Coutinho P.M."/>
            <person name="Kenerley C.M."/>
            <person name="Monte E."/>
            <person name="Baker S.E."/>
            <person name="Grigoriev I.V."/>
        </authorList>
    </citation>
    <scope>NUCLEOTIDE SEQUENCE [LARGE SCALE GENOMIC DNA]</scope>
    <source>
        <strain evidence="3">ATCC 20476 / IMI 206040</strain>
    </source>
</reference>
<dbReference type="EMBL" id="ABDG02000024">
    <property type="protein sequence ID" value="EHK45142.1"/>
    <property type="molecule type" value="Genomic_DNA"/>
</dbReference>
<organism evidence="2 3">
    <name type="scientific">Hypocrea atroviridis (strain ATCC 20476 / IMI 206040)</name>
    <name type="common">Trichoderma atroviride</name>
    <dbReference type="NCBI Taxonomy" id="452589"/>
    <lineage>
        <taxon>Eukaryota</taxon>
        <taxon>Fungi</taxon>
        <taxon>Dikarya</taxon>
        <taxon>Ascomycota</taxon>
        <taxon>Pezizomycotina</taxon>
        <taxon>Sordariomycetes</taxon>
        <taxon>Hypocreomycetidae</taxon>
        <taxon>Hypocreales</taxon>
        <taxon>Hypocreaceae</taxon>
        <taxon>Trichoderma</taxon>
    </lineage>
</organism>
<dbReference type="GO" id="GO:0016491">
    <property type="term" value="F:oxidoreductase activity"/>
    <property type="evidence" value="ECO:0007669"/>
    <property type="project" value="InterPro"/>
</dbReference>
<dbReference type="InterPro" id="IPR036249">
    <property type="entry name" value="Thioredoxin-like_sf"/>
</dbReference>
<dbReference type="Gene3D" id="3.40.30.10">
    <property type="entry name" value="Glutaredoxin"/>
    <property type="match status" value="1"/>
</dbReference>
<evidence type="ECO:0000313" key="2">
    <source>
        <dbReference type="EMBL" id="EHK45142.1"/>
    </source>
</evidence>
<dbReference type="HOGENOM" id="CLU_069253_0_0_1"/>
<dbReference type="PANTHER" id="PTHR13887:SF52">
    <property type="entry name" value="DSBA-LIKE THIOREDOXIN DOMAIN-CONTAINING PROTEIN"/>
    <property type="match status" value="1"/>
</dbReference>
<sequence length="225" mass="25463">MYQAQITFTPDTVCPWTYIAKKKLDRALTQFRSSPASSSITYTLHFEPYQLSPSFPSGSVNRKEWYFEHKHKGIVEAEAAFQSQLRRRAESVGIDFRFDGAMGNTFDAHRVIQYFQQAKGSEAANKLVDALYARYFEQGLHPSEDEMLIASCVEAGISEEEAKKVVLDKELGLNEVQAKLSEIRRDVDAVPVVAIEGKKRDITLTGSKEIEEYLKALERIAKEST</sequence>
<dbReference type="SUPFAM" id="SSF52833">
    <property type="entry name" value="Thioredoxin-like"/>
    <property type="match status" value="1"/>
</dbReference>
<dbReference type="OMA" id="DKYEWYK"/>